<dbReference type="Pfam" id="PF04754">
    <property type="entry name" value="Transposase_31"/>
    <property type="match status" value="1"/>
</dbReference>
<name>A0A6N7XK42_9FIRM</name>
<feature type="domain" description="Transposase (putative) YhgA-like" evidence="1">
    <location>
        <begin position="7"/>
        <end position="40"/>
    </location>
</feature>
<reference evidence="2 3" key="1">
    <citation type="submission" date="2019-09" db="EMBL/GenBank/DDBJ databases">
        <title>In-depth cultivation of the pig gut microbiome towards novel bacterial diversity and tailored functional studies.</title>
        <authorList>
            <person name="Wylensek D."/>
            <person name="Hitch T.C.A."/>
            <person name="Clavel T."/>
        </authorList>
    </citation>
    <scope>NUCLEOTIDE SEQUENCE [LARGE SCALE GENOMIC DNA]</scope>
    <source>
        <strain evidence="2 3">WCA3-693-APC-4?</strain>
    </source>
</reference>
<keyword evidence="3" id="KW-1185">Reference proteome</keyword>
<dbReference type="InterPro" id="IPR006842">
    <property type="entry name" value="Transposase_31"/>
</dbReference>
<gene>
    <name evidence="2" type="ORF">FYJ83_06675</name>
</gene>
<evidence type="ECO:0000313" key="3">
    <source>
        <dbReference type="Proteomes" id="UP000469523"/>
    </source>
</evidence>
<evidence type="ECO:0000313" key="2">
    <source>
        <dbReference type="EMBL" id="MSU01152.1"/>
    </source>
</evidence>
<dbReference type="RefSeq" id="WP_154439567.1">
    <property type="nucleotide sequence ID" value="NZ_VUNQ01000011.1"/>
</dbReference>
<proteinExistence type="predicted"/>
<dbReference type="EMBL" id="VUNQ01000011">
    <property type="protein sequence ID" value="MSU01152.1"/>
    <property type="molecule type" value="Genomic_DNA"/>
</dbReference>
<accession>A0A6N7XK42</accession>
<sequence length="40" mass="4637">MKSEIANKHDATFKEVFSQKRIAKNFIENNISKEALDIID</sequence>
<comment type="caution">
    <text evidence="2">The sequence shown here is derived from an EMBL/GenBank/DDBJ whole genome shotgun (WGS) entry which is preliminary data.</text>
</comment>
<dbReference type="Proteomes" id="UP000469523">
    <property type="component" value="Unassembled WGS sequence"/>
</dbReference>
<evidence type="ECO:0000259" key="1">
    <source>
        <dbReference type="Pfam" id="PF04754"/>
    </source>
</evidence>
<organism evidence="2 3">
    <name type="scientific">Tissierella pigra</name>
    <dbReference type="NCBI Taxonomy" id="2607614"/>
    <lineage>
        <taxon>Bacteria</taxon>
        <taxon>Bacillati</taxon>
        <taxon>Bacillota</taxon>
        <taxon>Tissierellia</taxon>
        <taxon>Tissierellales</taxon>
        <taxon>Tissierellaceae</taxon>
        <taxon>Tissierella</taxon>
    </lineage>
</organism>
<protein>
    <submittedName>
        <fullName evidence="2">Rpn family recombination-promoting nuclease/putative transposase</fullName>
    </submittedName>
</protein>
<dbReference type="AlphaFoldDB" id="A0A6N7XK42"/>